<feature type="compositionally biased region" description="Basic and acidic residues" evidence="1">
    <location>
        <begin position="552"/>
        <end position="564"/>
    </location>
</feature>
<keyword evidence="4" id="KW-1185">Reference proteome</keyword>
<organism evidence="3 4">
    <name type="scientific">Mya arenaria</name>
    <name type="common">Soft-shell clam</name>
    <dbReference type="NCBI Taxonomy" id="6604"/>
    <lineage>
        <taxon>Eukaryota</taxon>
        <taxon>Metazoa</taxon>
        <taxon>Spiralia</taxon>
        <taxon>Lophotrochozoa</taxon>
        <taxon>Mollusca</taxon>
        <taxon>Bivalvia</taxon>
        <taxon>Autobranchia</taxon>
        <taxon>Heteroconchia</taxon>
        <taxon>Euheterodonta</taxon>
        <taxon>Imparidentia</taxon>
        <taxon>Neoheterodontei</taxon>
        <taxon>Myida</taxon>
        <taxon>Myoidea</taxon>
        <taxon>Myidae</taxon>
        <taxon>Mya</taxon>
    </lineage>
</organism>
<dbReference type="Proteomes" id="UP001164746">
    <property type="component" value="Chromosome 2"/>
</dbReference>
<gene>
    <name evidence="3" type="ORF">MAR_028201</name>
</gene>
<feature type="region of interest" description="Disordered" evidence="1">
    <location>
        <begin position="532"/>
        <end position="564"/>
    </location>
</feature>
<reference evidence="3" key="1">
    <citation type="submission" date="2022-11" db="EMBL/GenBank/DDBJ databases">
        <title>Centuries of genome instability and evolution in soft-shell clam transmissible cancer (bioRxiv).</title>
        <authorList>
            <person name="Hart S.F.M."/>
            <person name="Yonemitsu M.A."/>
            <person name="Giersch R.M."/>
            <person name="Beal B.F."/>
            <person name="Arriagada G."/>
            <person name="Davis B.W."/>
            <person name="Ostrander E.A."/>
            <person name="Goff S.P."/>
            <person name="Metzger M.J."/>
        </authorList>
    </citation>
    <scope>NUCLEOTIDE SEQUENCE</scope>
    <source>
        <strain evidence="3">MELC-2E11</strain>
        <tissue evidence="3">Siphon/mantle</tissue>
    </source>
</reference>
<sequence>MRTYLESDNTNMGFTDFCKYRIPFHFNEKQVVLKVTKYTTCDDVIEMLVHQEGLSVKPSQLAVHEMTPGHLRAVHGRELVVKVWRSWGCEGRNFSFLVDWKTPQPAGARGGLKLKALTAEGHIDALFMNRDRNAPRKSVIKRNNGRVSLTIDETAHLKNENEISEKGLNGKQFVLAKFFSDLKSSNKMLETKSSSSKFSRKRGDGSETPVSERHGDVSDVSRMSSGLLERFQYIWDTNTDSDSDSESEASGEFFLDDSCQWTVDSDADSHDLDHAFIKTSRDSDSDEGIDVRSVTSVDLNVAFVGSHVVENSTPVPFGSYQSDATCVASFSELNKLELEVPIELETDTWVVIMEQLFLYLMILGRWALPRGEITRGELSQLLFVFIGIASDITELFALFEENTVRKNTGLTYAILCIWSISLLQFTFVLTSTHSPRKAVAAAAAFTRDDEDEEAEVDEGCVKHVFQTEVWSICVNFLFQDGPFLAVRLYAMIALKILTYSIIFFTAKNALLVMLLVYRLSVLCCERKRKVANGSGSENDVSREVSKQSLSKLEQEKARESIVSA</sequence>
<dbReference type="PANTHER" id="PTHR22168:SF3">
    <property type="entry name" value="TRANSMEMBRANE PROTEIN 26"/>
    <property type="match status" value="1"/>
</dbReference>
<proteinExistence type="predicted"/>
<evidence type="ECO:0000313" key="3">
    <source>
        <dbReference type="EMBL" id="WAQ95511.1"/>
    </source>
</evidence>
<name>A0ABY7DFW3_MYAAR</name>
<evidence type="ECO:0000313" key="4">
    <source>
        <dbReference type="Proteomes" id="UP001164746"/>
    </source>
</evidence>
<dbReference type="SUPFAM" id="SSF54236">
    <property type="entry name" value="Ubiquitin-like"/>
    <property type="match status" value="1"/>
</dbReference>
<feature type="transmembrane region" description="Helical" evidence="2">
    <location>
        <begin position="496"/>
        <end position="517"/>
    </location>
</feature>
<dbReference type="PANTHER" id="PTHR22168">
    <property type="entry name" value="TMEM26 PROTEIN"/>
    <property type="match status" value="1"/>
</dbReference>
<dbReference type="InterPro" id="IPR029071">
    <property type="entry name" value="Ubiquitin-like_domsf"/>
</dbReference>
<dbReference type="Gene3D" id="3.10.20.90">
    <property type="entry name" value="Phosphatidylinositol 3-kinase Catalytic Subunit, Chain A, domain 1"/>
    <property type="match status" value="1"/>
</dbReference>
<dbReference type="Pfam" id="PF09772">
    <property type="entry name" value="Tmem26"/>
    <property type="match status" value="1"/>
</dbReference>
<keyword evidence="2" id="KW-1133">Transmembrane helix</keyword>
<evidence type="ECO:0000256" key="2">
    <source>
        <dbReference type="SAM" id="Phobius"/>
    </source>
</evidence>
<dbReference type="EMBL" id="CP111013">
    <property type="protein sequence ID" value="WAQ95511.1"/>
    <property type="molecule type" value="Genomic_DNA"/>
</dbReference>
<feature type="region of interest" description="Disordered" evidence="1">
    <location>
        <begin position="190"/>
        <end position="219"/>
    </location>
</feature>
<accession>A0ABY7DFW3</accession>
<keyword evidence="2" id="KW-0472">Membrane</keyword>
<protein>
    <submittedName>
        <fullName evidence="3">TMM26-like protein</fullName>
    </submittedName>
</protein>
<evidence type="ECO:0000256" key="1">
    <source>
        <dbReference type="SAM" id="MobiDB-lite"/>
    </source>
</evidence>
<feature type="compositionally biased region" description="Basic and acidic residues" evidence="1">
    <location>
        <begin position="201"/>
        <end position="219"/>
    </location>
</feature>
<dbReference type="InterPro" id="IPR019169">
    <property type="entry name" value="Transmembrane_26"/>
</dbReference>
<keyword evidence="2" id="KW-0812">Transmembrane</keyword>